<protein>
    <submittedName>
        <fullName evidence="2">Uncharacterized protein</fullName>
    </submittedName>
</protein>
<feature type="region of interest" description="Disordered" evidence="1">
    <location>
        <begin position="12"/>
        <end position="40"/>
    </location>
</feature>
<name>A0A654EDF9_ARATH</name>
<accession>A0A654EDF9</accession>
<gene>
    <name evidence="2" type="ORF">AN1_LOCUS2808</name>
</gene>
<dbReference type="Pfam" id="PF13432">
    <property type="entry name" value="TPR_16"/>
    <property type="match status" value="2"/>
</dbReference>
<dbReference type="AlphaFoldDB" id="A0A654EDF9"/>
<reference evidence="2 3" key="1">
    <citation type="submission" date="2019-11" db="EMBL/GenBank/DDBJ databases">
        <authorList>
            <person name="Jiao W.-B."/>
            <person name="Schneeberger K."/>
        </authorList>
    </citation>
    <scope>NUCLEOTIDE SEQUENCE [LARGE SCALE GENOMIC DNA]</scope>
    <source>
        <strain evidence="3">cv. An-1</strain>
    </source>
</reference>
<dbReference type="SMART" id="SM00028">
    <property type="entry name" value="TPR"/>
    <property type="match status" value="6"/>
</dbReference>
<organism evidence="2 3">
    <name type="scientific">Arabidopsis thaliana</name>
    <name type="common">Mouse-ear cress</name>
    <dbReference type="NCBI Taxonomy" id="3702"/>
    <lineage>
        <taxon>Eukaryota</taxon>
        <taxon>Viridiplantae</taxon>
        <taxon>Streptophyta</taxon>
        <taxon>Embryophyta</taxon>
        <taxon>Tracheophyta</taxon>
        <taxon>Spermatophyta</taxon>
        <taxon>Magnoliopsida</taxon>
        <taxon>eudicotyledons</taxon>
        <taxon>Gunneridae</taxon>
        <taxon>Pentapetalae</taxon>
        <taxon>rosids</taxon>
        <taxon>malvids</taxon>
        <taxon>Brassicales</taxon>
        <taxon>Brassicaceae</taxon>
        <taxon>Camelineae</taxon>
        <taxon>Arabidopsis</taxon>
    </lineage>
</organism>
<dbReference type="Proteomes" id="UP000426265">
    <property type="component" value="Unassembled WGS sequence"/>
</dbReference>
<dbReference type="InterPro" id="IPR011990">
    <property type="entry name" value="TPR-like_helical_dom_sf"/>
</dbReference>
<sequence>MLCACSGEQFRFEDQPGSPESLATRDFSASGLSSRNGGGDWDSKLEDIQVDEAESTLKEALSLNYEEARALLGRLEYQRGNFDAALQVFKGIDIKVLTPRIIKAIVEKTRPCKPRSKAVIVPPSTMSMHSVSLLLEAILLKARSLDELGSYKEAAEECKIILDVVESALPSGMPDGISGFTKLQDIFQKALELLPLLWTKAGNHHETIASYRRALSRPWNLDPQSLAVTQKSLALVLLYGSVEACPKDNIEEAIVLLMLLVKKMVVGDIQWDPELMDHLTYALSVTGQFEVLANYLEQTLPGVYTRGERWYLLSLCYSAAGIDKAAINLLKMALGPSESRQIPHIPLLLFGAKLCSKDPKHARDGINFAHRLLDLGNSQSEHLLSQAHKFLGVCYGNAARSSKLDSERVFLQKKSLFSLNEAAKRGKADPERDVIFNLSVENAVQRNVQAALDGAVEYSSMVGGVSTKGWKHLAIVLSAEKRLKDAESILDFTMEEAGDIEKLELLKLKAVLQMAQEQPKQAMKTCSSLLGLIRAQEKSEQSESLLQKFETEAWHDLASVYGKLGSWSDAETCLEKARSMCYYSPRGWNETGTEKRLSVLSQLIKFSTFIISRVYNKLQTFASTANTGLCLEAKSLHEEALISFFLSLSIEPDHVPSIVSIADAMIKSGGESLPTAKSFLMNALKLDPRNHDAWMKLGHVAKKQGLSQQAAEFYQAAYELELSAPVQSFI</sequence>
<evidence type="ECO:0000313" key="2">
    <source>
        <dbReference type="EMBL" id="VYS47316.1"/>
    </source>
</evidence>
<dbReference type="InterPro" id="IPR043376">
    <property type="entry name" value="NPG1-like"/>
</dbReference>
<dbReference type="Gene3D" id="1.25.40.10">
    <property type="entry name" value="Tetratricopeptide repeat domain"/>
    <property type="match status" value="2"/>
</dbReference>
<dbReference type="SUPFAM" id="SSF48452">
    <property type="entry name" value="TPR-like"/>
    <property type="match status" value="2"/>
</dbReference>
<proteinExistence type="predicted"/>
<dbReference type="PANTHER" id="PTHR44102">
    <property type="entry name" value="PROTEIN NPG1"/>
    <property type="match status" value="1"/>
</dbReference>
<evidence type="ECO:0000256" key="1">
    <source>
        <dbReference type="SAM" id="MobiDB-lite"/>
    </source>
</evidence>
<dbReference type="PANTHER" id="PTHR44102:SF4">
    <property type="entry name" value="PROTEIN NPGR1"/>
    <property type="match status" value="1"/>
</dbReference>
<evidence type="ECO:0000313" key="3">
    <source>
        <dbReference type="Proteomes" id="UP000426265"/>
    </source>
</evidence>
<dbReference type="EMBL" id="CACRSJ010000104">
    <property type="protein sequence ID" value="VYS47316.1"/>
    <property type="molecule type" value="Genomic_DNA"/>
</dbReference>
<dbReference type="InterPro" id="IPR019734">
    <property type="entry name" value="TPR_rpt"/>
</dbReference>
<dbReference type="ExpressionAtlas" id="A0A654EDF9">
    <property type="expression patterns" value="baseline and differential"/>
</dbReference>